<evidence type="ECO:0000256" key="3">
    <source>
        <dbReference type="ARBA" id="ARBA00010037"/>
    </source>
</evidence>
<comment type="similarity">
    <text evidence="3">Belongs to the aldolase class II family. AraD/FucA subfamily.</text>
</comment>
<dbReference type="Proteomes" id="UP001179280">
    <property type="component" value="Unassembled WGS sequence"/>
</dbReference>
<dbReference type="EC" id="5.1.3.4" evidence="4"/>
<dbReference type="InterPro" id="IPR050197">
    <property type="entry name" value="Aldolase_class_II_sugar_metab"/>
</dbReference>
<evidence type="ECO:0000259" key="7">
    <source>
        <dbReference type="SMART" id="SM01007"/>
    </source>
</evidence>
<dbReference type="SMART" id="SM01007">
    <property type="entry name" value="Aldolase_II"/>
    <property type="match status" value="1"/>
</dbReference>
<dbReference type="NCBIfam" id="NF009003">
    <property type="entry name" value="PRK12348.1"/>
    <property type="match status" value="1"/>
</dbReference>
<keyword evidence="6" id="KW-0862">Zinc</keyword>
<sequence>MLTELKQQVYNANMALPEHGLVTMTWGNASGIDRSQNIVAIKPSGLDYAEMSPDDMVLVSLEGEIVEGSLRPSSDLQTHLVLYRAFADIGGIVHTHSTWATGWAQAGKAIPAFGTTHADYFYGDIPCTREMTETEIRGSYEQETGHVIAETFELGNPMQMPAVLVHGHAPFTWGRSPQEAVYHAVVLEEVAKMASNTVGLNPQAAGISQTLLDRHYLRKHGEHAYYGQRGSDRDD</sequence>
<dbReference type="Gene3D" id="3.40.225.10">
    <property type="entry name" value="Class II aldolase/adducin N-terminal domain"/>
    <property type="match status" value="1"/>
</dbReference>
<dbReference type="PANTHER" id="PTHR22789:SF8">
    <property type="entry name" value="L-RIBULOSE-5-PHOSPHATE 4-EPIMERASE SGBE"/>
    <property type="match status" value="1"/>
</dbReference>
<dbReference type="Pfam" id="PF00596">
    <property type="entry name" value="Aldolase_II"/>
    <property type="match status" value="1"/>
</dbReference>
<accession>A0ABS2SMV6</accession>
<keyword evidence="9" id="KW-1185">Reference proteome</keyword>
<dbReference type="NCBIfam" id="NF006047">
    <property type="entry name" value="PRK08193.1"/>
    <property type="match status" value="1"/>
</dbReference>
<dbReference type="SUPFAM" id="SSF53639">
    <property type="entry name" value="AraD/HMP-PK domain-like"/>
    <property type="match status" value="1"/>
</dbReference>
<keyword evidence="5" id="KW-0479">Metal-binding</keyword>
<evidence type="ECO:0000256" key="6">
    <source>
        <dbReference type="ARBA" id="ARBA00022833"/>
    </source>
</evidence>
<feature type="domain" description="Class II aldolase/adducin N-terminal" evidence="7">
    <location>
        <begin position="7"/>
        <end position="195"/>
    </location>
</feature>
<proteinExistence type="inferred from homology"/>
<dbReference type="PANTHER" id="PTHR22789">
    <property type="entry name" value="FUCULOSE PHOSPHATE ALDOLASE"/>
    <property type="match status" value="1"/>
</dbReference>
<evidence type="ECO:0000256" key="4">
    <source>
        <dbReference type="ARBA" id="ARBA00013186"/>
    </source>
</evidence>
<dbReference type="RefSeq" id="WP_035417191.1">
    <property type="nucleotide sequence ID" value="NZ_JAFBCV010000001.1"/>
</dbReference>
<name>A0ABS2SMV6_9BACI</name>
<comment type="catalytic activity">
    <reaction evidence="1">
        <text>L-ribulose 5-phosphate = D-xylulose 5-phosphate</text>
        <dbReference type="Rhea" id="RHEA:22368"/>
        <dbReference type="ChEBI" id="CHEBI:57737"/>
        <dbReference type="ChEBI" id="CHEBI:58226"/>
        <dbReference type="EC" id="5.1.3.4"/>
    </reaction>
</comment>
<comment type="caution">
    <text evidence="8">The sequence shown here is derived from an EMBL/GenBank/DDBJ whole genome shotgun (WGS) entry which is preliminary data.</text>
</comment>
<dbReference type="CDD" id="cd00398">
    <property type="entry name" value="Aldolase_II"/>
    <property type="match status" value="1"/>
</dbReference>
<dbReference type="InterPro" id="IPR036409">
    <property type="entry name" value="Aldolase_II/adducin_N_sf"/>
</dbReference>
<organism evidence="8 9">
    <name type="scientific">Shouchella xiaoxiensis</name>
    <dbReference type="NCBI Taxonomy" id="766895"/>
    <lineage>
        <taxon>Bacteria</taxon>
        <taxon>Bacillati</taxon>
        <taxon>Bacillota</taxon>
        <taxon>Bacilli</taxon>
        <taxon>Bacillales</taxon>
        <taxon>Bacillaceae</taxon>
        <taxon>Shouchella</taxon>
    </lineage>
</organism>
<evidence type="ECO:0000256" key="5">
    <source>
        <dbReference type="ARBA" id="ARBA00022723"/>
    </source>
</evidence>
<reference evidence="8" key="1">
    <citation type="submission" date="2021-01" db="EMBL/GenBank/DDBJ databases">
        <title>Genomic Encyclopedia of Type Strains, Phase IV (KMG-IV): sequencing the most valuable type-strain genomes for metagenomic binning, comparative biology and taxonomic classification.</title>
        <authorList>
            <person name="Goeker M."/>
        </authorList>
    </citation>
    <scope>NUCLEOTIDE SEQUENCE</scope>
    <source>
        <strain evidence="8">DSM 21943</strain>
    </source>
</reference>
<evidence type="ECO:0000313" key="9">
    <source>
        <dbReference type="Proteomes" id="UP001179280"/>
    </source>
</evidence>
<evidence type="ECO:0000256" key="1">
    <source>
        <dbReference type="ARBA" id="ARBA00001726"/>
    </source>
</evidence>
<dbReference type="GO" id="GO:0008742">
    <property type="term" value="F:L-ribulose-phosphate 4-epimerase activity"/>
    <property type="evidence" value="ECO:0007669"/>
    <property type="project" value="UniProtKB-EC"/>
</dbReference>
<protein>
    <recommendedName>
        <fullName evidence="4">L-ribulose-5-phosphate 4-epimerase</fullName>
        <ecNumber evidence="4">5.1.3.4</ecNumber>
    </recommendedName>
</protein>
<evidence type="ECO:0000256" key="2">
    <source>
        <dbReference type="ARBA" id="ARBA00001947"/>
    </source>
</evidence>
<gene>
    <name evidence="8" type="ORF">JOC54_000080</name>
</gene>
<comment type="cofactor">
    <cofactor evidence="2">
        <name>Zn(2+)</name>
        <dbReference type="ChEBI" id="CHEBI:29105"/>
    </cofactor>
</comment>
<dbReference type="EMBL" id="JAFBCV010000001">
    <property type="protein sequence ID" value="MBM7836849.1"/>
    <property type="molecule type" value="Genomic_DNA"/>
</dbReference>
<dbReference type="InterPro" id="IPR001303">
    <property type="entry name" value="Aldolase_II/adducin_N"/>
</dbReference>
<keyword evidence="8" id="KW-0413">Isomerase</keyword>
<evidence type="ECO:0000313" key="8">
    <source>
        <dbReference type="EMBL" id="MBM7836849.1"/>
    </source>
</evidence>